<feature type="compositionally biased region" description="Basic residues" evidence="5">
    <location>
        <begin position="24"/>
        <end position="37"/>
    </location>
</feature>
<evidence type="ECO:0000313" key="8">
    <source>
        <dbReference type="Proteomes" id="UP000076079"/>
    </source>
</evidence>
<reference evidence="7 8" key="1">
    <citation type="journal article" date="2016" name="Genome Announc.">
        <title>First Complete Genome Sequence of a Subdivision 6 Acidobacterium Strain.</title>
        <authorList>
            <person name="Huang S."/>
            <person name="Vieira S."/>
            <person name="Bunk B."/>
            <person name="Riedel T."/>
            <person name="Sproer C."/>
            <person name="Overmann J."/>
        </authorList>
    </citation>
    <scope>NUCLEOTIDE SEQUENCE [LARGE SCALE GENOMIC DNA]</scope>
    <source>
        <strain evidence="8">DSM 100886 HEG_-6_39</strain>
    </source>
</reference>
<dbReference type="GO" id="GO:0006793">
    <property type="term" value="P:phosphorus metabolic process"/>
    <property type="evidence" value="ECO:0007669"/>
    <property type="project" value="InterPro"/>
</dbReference>
<keyword evidence="3 4" id="KW-0418">Kinase</keyword>
<dbReference type="NCBIfam" id="TIGR03707">
    <property type="entry name" value="PPK2_P_aer"/>
    <property type="match status" value="1"/>
</dbReference>
<evidence type="ECO:0000256" key="1">
    <source>
        <dbReference type="ARBA" id="ARBA00009924"/>
    </source>
</evidence>
<dbReference type="Gene3D" id="3.40.50.300">
    <property type="entry name" value="P-loop containing nucleotide triphosphate hydrolases"/>
    <property type="match status" value="1"/>
</dbReference>
<dbReference type="AlphaFoldDB" id="A0A143PLI5"/>
<feature type="compositionally biased region" description="Basic and acidic residues" evidence="5">
    <location>
        <begin position="1"/>
        <end position="10"/>
    </location>
</feature>
<dbReference type="PATRIC" id="fig|1813736.3.peg.2271"/>
<organism evidence="7 8">
    <name type="scientific">Luteitalea pratensis</name>
    <dbReference type="NCBI Taxonomy" id="1855912"/>
    <lineage>
        <taxon>Bacteria</taxon>
        <taxon>Pseudomonadati</taxon>
        <taxon>Acidobacteriota</taxon>
        <taxon>Vicinamibacteria</taxon>
        <taxon>Vicinamibacterales</taxon>
        <taxon>Vicinamibacteraceae</taxon>
        <taxon>Luteitalea</taxon>
    </lineage>
</organism>
<comment type="subunit">
    <text evidence="4">Homotetramer.</text>
</comment>
<dbReference type="Pfam" id="PF03976">
    <property type="entry name" value="PPK2"/>
    <property type="match status" value="1"/>
</dbReference>
<protein>
    <recommendedName>
        <fullName evidence="4">ADP/GDP-polyphosphate phosphotransferase</fullName>
        <ecNumber evidence="4">2.7.4.-</ecNumber>
    </recommendedName>
    <alternativeName>
        <fullName evidence="4">Polyphosphate kinase PPK2</fullName>
    </alternativeName>
</protein>
<keyword evidence="8" id="KW-1185">Reference proteome</keyword>
<evidence type="ECO:0000256" key="2">
    <source>
        <dbReference type="ARBA" id="ARBA00022679"/>
    </source>
</evidence>
<dbReference type="PIRSF" id="PIRSF028756">
    <property type="entry name" value="PPK2_prd"/>
    <property type="match status" value="1"/>
</dbReference>
<dbReference type="Proteomes" id="UP000076079">
    <property type="component" value="Chromosome"/>
</dbReference>
<evidence type="ECO:0000313" key="7">
    <source>
        <dbReference type="EMBL" id="AMY08958.1"/>
    </source>
</evidence>
<comment type="similarity">
    <text evidence="1 4">Belongs to the polyphosphate kinase 2 (PPK2) family. Class I subfamily.</text>
</comment>
<comment type="function">
    <text evidence="4">Uses inorganic polyphosphate (polyP) as a donor to convert GDP to GTP or ADP to ATP.</text>
</comment>
<dbReference type="PANTHER" id="PTHR34383">
    <property type="entry name" value="POLYPHOSPHATE:AMP PHOSPHOTRANSFERASE-RELATED"/>
    <property type="match status" value="1"/>
</dbReference>
<feature type="region of interest" description="Disordered" evidence="5">
    <location>
        <begin position="1"/>
        <end position="43"/>
    </location>
</feature>
<reference evidence="8" key="2">
    <citation type="submission" date="2016-04" db="EMBL/GenBank/DDBJ databases">
        <title>First Complete Genome Sequence of a Subdivision 6 Acidobacterium.</title>
        <authorList>
            <person name="Huang S."/>
            <person name="Vieira S."/>
            <person name="Bunk B."/>
            <person name="Riedel T."/>
            <person name="Sproeer C."/>
            <person name="Overmann J."/>
        </authorList>
    </citation>
    <scope>NUCLEOTIDE SEQUENCE [LARGE SCALE GENOMIC DNA]</scope>
    <source>
        <strain evidence="8">DSM 100886 HEG_-6_39</strain>
    </source>
</reference>
<dbReference type="GO" id="GO:0008976">
    <property type="term" value="F:polyphosphate kinase activity"/>
    <property type="evidence" value="ECO:0007669"/>
    <property type="project" value="UniProtKB-UniRule"/>
</dbReference>
<dbReference type="EMBL" id="CP015136">
    <property type="protein sequence ID" value="AMY08958.1"/>
    <property type="molecule type" value="Genomic_DNA"/>
</dbReference>
<dbReference type="InterPro" id="IPR016898">
    <property type="entry name" value="Polyphosphate_phosphotransfera"/>
</dbReference>
<dbReference type="InterPro" id="IPR022486">
    <property type="entry name" value="PPK2_PA0141"/>
</dbReference>
<accession>A0A143PLI5</accession>
<keyword evidence="2 4" id="KW-0808">Transferase</keyword>
<evidence type="ECO:0000256" key="3">
    <source>
        <dbReference type="ARBA" id="ARBA00022777"/>
    </source>
</evidence>
<dbReference type="PANTHER" id="PTHR34383:SF1">
    <property type="entry name" value="ADP-POLYPHOSPHATE PHOSPHOTRANSFERASE"/>
    <property type="match status" value="1"/>
</dbReference>
<dbReference type="EC" id="2.7.4.-" evidence="4"/>
<dbReference type="InterPro" id="IPR027417">
    <property type="entry name" value="P-loop_NTPase"/>
</dbReference>
<dbReference type="RefSeq" id="WP_110170736.1">
    <property type="nucleotide sequence ID" value="NZ_CP015136.1"/>
</dbReference>
<dbReference type="SUPFAM" id="SSF52540">
    <property type="entry name" value="P-loop containing nucleoside triphosphate hydrolases"/>
    <property type="match status" value="1"/>
</dbReference>
<evidence type="ECO:0000256" key="4">
    <source>
        <dbReference type="RuleBase" id="RU369062"/>
    </source>
</evidence>
<name>A0A143PLI5_LUTPR</name>
<dbReference type="STRING" id="1855912.LuPra_02164"/>
<sequence length="316" mass="35793">MKKAKDDKGAPADQGAGIDDTKKRDKTKKGKKGKKGKRTPDQVSAAVAVADAGAAVAEHTPLKGKAYDKELAKLHVKLVKLQEWVKFKGLKVCIVFEGRDGAGKGGAIKAITERVSPRVFRTVALPAPTERQKSQMYMQRYVPHFPAAGEVVIFDRSWYNRAGVERVMGFCTEAESRKFLGGVPLVEKAMVDSGIILIKFWLEVSEEEQTDRLKSRIDDGRKIWKLTSMDLKSYGRWYDYSRARDEMFVATDTDFAPWHVVRSDDKRSARLNIIAHILDQVPHHGAPREKVKLPKRGKPGNYKEPDYPYRYVREKY</sequence>
<evidence type="ECO:0000256" key="5">
    <source>
        <dbReference type="SAM" id="MobiDB-lite"/>
    </source>
</evidence>
<gene>
    <name evidence="7" type="ORF">LuPra_02164</name>
</gene>
<evidence type="ECO:0000259" key="6">
    <source>
        <dbReference type="Pfam" id="PF03976"/>
    </source>
</evidence>
<proteinExistence type="inferred from homology"/>
<dbReference type="OrthoDB" id="9775224at2"/>
<dbReference type="KEGG" id="abac:LuPra_02164"/>
<feature type="domain" description="Polyphosphate kinase-2-related" evidence="6">
    <location>
        <begin position="63"/>
        <end position="283"/>
    </location>
</feature>
<dbReference type="InterPro" id="IPR022488">
    <property type="entry name" value="PPK2-related"/>
</dbReference>